<reference evidence="1" key="1">
    <citation type="submission" date="2021-03" db="EMBL/GenBank/DDBJ databases">
        <title>Draft genome sequence of rust myrtle Austropuccinia psidii MF-1, a brazilian biotype.</title>
        <authorList>
            <person name="Quecine M.C."/>
            <person name="Pachon D.M.R."/>
            <person name="Bonatelli M.L."/>
            <person name="Correr F.H."/>
            <person name="Franceschini L.M."/>
            <person name="Leite T.F."/>
            <person name="Margarido G.R.A."/>
            <person name="Almeida C.A."/>
            <person name="Ferrarezi J.A."/>
            <person name="Labate C.A."/>
        </authorList>
    </citation>
    <scope>NUCLEOTIDE SEQUENCE</scope>
    <source>
        <strain evidence="1">MF-1</strain>
    </source>
</reference>
<sequence length="87" mass="9573">MQILIPGWAPNISNASPCQGRLPTLPMFPYARAVSQKFQHFLTPVQAFDASHASTYAGAGFQSFTRNSLRLCRLLEVRTIPYASTAS</sequence>
<protein>
    <submittedName>
        <fullName evidence="1">Uncharacterized protein</fullName>
    </submittedName>
</protein>
<organism evidence="1 2">
    <name type="scientific">Austropuccinia psidii MF-1</name>
    <dbReference type="NCBI Taxonomy" id="1389203"/>
    <lineage>
        <taxon>Eukaryota</taxon>
        <taxon>Fungi</taxon>
        <taxon>Dikarya</taxon>
        <taxon>Basidiomycota</taxon>
        <taxon>Pucciniomycotina</taxon>
        <taxon>Pucciniomycetes</taxon>
        <taxon>Pucciniales</taxon>
        <taxon>Sphaerophragmiaceae</taxon>
        <taxon>Austropuccinia</taxon>
    </lineage>
</organism>
<name>A0A9Q3JF00_9BASI</name>
<keyword evidence="2" id="KW-1185">Reference proteome</keyword>
<dbReference type="AlphaFoldDB" id="A0A9Q3JF00"/>
<dbReference type="EMBL" id="AVOT02070087">
    <property type="protein sequence ID" value="MBW0560831.1"/>
    <property type="molecule type" value="Genomic_DNA"/>
</dbReference>
<accession>A0A9Q3JF00</accession>
<dbReference type="Proteomes" id="UP000765509">
    <property type="component" value="Unassembled WGS sequence"/>
</dbReference>
<evidence type="ECO:0000313" key="2">
    <source>
        <dbReference type="Proteomes" id="UP000765509"/>
    </source>
</evidence>
<proteinExistence type="predicted"/>
<comment type="caution">
    <text evidence="1">The sequence shown here is derived from an EMBL/GenBank/DDBJ whole genome shotgun (WGS) entry which is preliminary data.</text>
</comment>
<evidence type="ECO:0000313" key="1">
    <source>
        <dbReference type="EMBL" id="MBW0560831.1"/>
    </source>
</evidence>
<gene>
    <name evidence="1" type="ORF">O181_100546</name>
</gene>